<protein>
    <submittedName>
        <fullName evidence="1">Uncharacterized protein</fullName>
    </submittedName>
</protein>
<sequence>MACFVFEAYVDFAYGHIWRLIVCCGVDRTRKELAVRLVVPNGNDFKQSNYDTITVNTAAFGEYYNSRPSDIDQVIEKPYGGDS</sequence>
<reference evidence="1 2" key="1">
    <citation type="journal article" date="2024" name="G3 (Bethesda)">
        <title>Genome assembly of Hibiscus sabdariffa L. provides insights into metabolisms of medicinal natural products.</title>
        <authorList>
            <person name="Kim T."/>
        </authorList>
    </citation>
    <scope>NUCLEOTIDE SEQUENCE [LARGE SCALE GENOMIC DNA]</scope>
    <source>
        <strain evidence="1">TK-2024</strain>
        <tissue evidence="1">Old leaves</tissue>
    </source>
</reference>
<name>A0ABR2PHB4_9ROSI</name>
<accession>A0ABR2PHB4</accession>
<evidence type="ECO:0000313" key="2">
    <source>
        <dbReference type="Proteomes" id="UP001396334"/>
    </source>
</evidence>
<dbReference type="EMBL" id="JBBPBN010000060">
    <property type="protein sequence ID" value="KAK8987585.1"/>
    <property type="molecule type" value="Genomic_DNA"/>
</dbReference>
<dbReference type="Proteomes" id="UP001396334">
    <property type="component" value="Unassembled WGS sequence"/>
</dbReference>
<evidence type="ECO:0000313" key="1">
    <source>
        <dbReference type="EMBL" id="KAK8987585.1"/>
    </source>
</evidence>
<keyword evidence="2" id="KW-1185">Reference proteome</keyword>
<gene>
    <name evidence="1" type="ORF">V6N11_027331</name>
</gene>
<comment type="caution">
    <text evidence="1">The sequence shown here is derived from an EMBL/GenBank/DDBJ whole genome shotgun (WGS) entry which is preliminary data.</text>
</comment>
<organism evidence="1 2">
    <name type="scientific">Hibiscus sabdariffa</name>
    <name type="common">roselle</name>
    <dbReference type="NCBI Taxonomy" id="183260"/>
    <lineage>
        <taxon>Eukaryota</taxon>
        <taxon>Viridiplantae</taxon>
        <taxon>Streptophyta</taxon>
        <taxon>Embryophyta</taxon>
        <taxon>Tracheophyta</taxon>
        <taxon>Spermatophyta</taxon>
        <taxon>Magnoliopsida</taxon>
        <taxon>eudicotyledons</taxon>
        <taxon>Gunneridae</taxon>
        <taxon>Pentapetalae</taxon>
        <taxon>rosids</taxon>
        <taxon>malvids</taxon>
        <taxon>Malvales</taxon>
        <taxon>Malvaceae</taxon>
        <taxon>Malvoideae</taxon>
        <taxon>Hibiscus</taxon>
    </lineage>
</organism>
<proteinExistence type="predicted"/>